<dbReference type="Pfam" id="PF00580">
    <property type="entry name" value="UvrD-helicase"/>
    <property type="match status" value="1"/>
</dbReference>
<keyword evidence="4 11" id="KW-0347">Helicase</keyword>
<evidence type="ECO:0000256" key="4">
    <source>
        <dbReference type="ARBA" id="ARBA00022806"/>
    </source>
</evidence>
<dbReference type="InterPro" id="IPR014016">
    <property type="entry name" value="UvrD-like_ATP-bd"/>
</dbReference>
<comment type="catalytic activity">
    <reaction evidence="8">
        <text>Couples ATP hydrolysis with the unwinding of duplex DNA by translocating in the 3'-5' direction.</text>
        <dbReference type="EC" id="5.6.2.4"/>
    </reaction>
</comment>
<evidence type="ECO:0000256" key="2">
    <source>
        <dbReference type="ARBA" id="ARBA00022741"/>
    </source>
</evidence>
<evidence type="ECO:0000256" key="3">
    <source>
        <dbReference type="ARBA" id="ARBA00022801"/>
    </source>
</evidence>
<accession>A0AAD3HBX8</accession>
<evidence type="ECO:0000256" key="5">
    <source>
        <dbReference type="ARBA" id="ARBA00022840"/>
    </source>
</evidence>
<organism evidence="15 16">
    <name type="scientific">Chaetoceros tenuissimus</name>
    <dbReference type="NCBI Taxonomy" id="426638"/>
    <lineage>
        <taxon>Eukaryota</taxon>
        <taxon>Sar</taxon>
        <taxon>Stramenopiles</taxon>
        <taxon>Ochrophyta</taxon>
        <taxon>Bacillariophyta</taxon>
        <taxon>Coscinodiscophyceae</taxon>
        <taxon>Chaetocerotophycidae</taxon>
        <taxon>Chaetocerotales</taxon>
        <taxon>Chaetocerotaceae</taxon>
        <taxon>Chaetoceros</taxon>
    </lineage>
</organism>
<dbReference type="PANTHER" id="PTHR11070:SF2">
    <property type="entry name" value="ATP-DEPENDENT DNA HELICASE SRS2"/>
    <property type="match status" value="1"/>
</dbReference>
<dbReference type="PANTHER" id="PTHR11070">
    <property type="entry name" value="UVRD / RECB / PCRA DNA HELICASE FAMILY MEMBER"/>
    <property type="match status" value="1"/>
</dbReference>
<dbReference type="PROSITE" id="PS51217">
    <property type="entry name" value="UVRD_HELICASE_CTER"/>
    <property type="match status" value="1"/>
</dbReference>
<dbReference type="PROSITE" id="PS51198">
    <property type="entry name" value="UVRD_HELICASE_ATP_BIND"/>
    <property type="match status" value="1"/>
</dbReference>
<proteinExistence type="inferred from homology"/>
<evidence type="ECO:0000256" key="6">
    <source>
        <dbReference type="ARBA" id="ARBA00023125"/>
    </source>
</evidence>
<dbReference type="GO" id="GO:0000725">
    <property type="term" value="P:recombinational repair"/>
    <property type="evidence" value="ECO:0007669"/>
    <property type="project" value="TreeGrafter"/>
</dbReference>
<dbReference type="GO" id="GO:0005634">
    <property type="term" value="C:nucleus"/>
    <property type="evidence" value="ECO:0007669"/>
    <property type="project" value="TreeGrafter"/>
</dbReference>
<keyword evidence="6" id="KW-0238">DNA-binding</keyword>
<comment type="catalytic activity">
    <reaction evidence="10">
        <text>ATP + H2O = ADP + phosphate + H(+)</text>
        <dbReference type="Rhea" id="RHEA:13065"/>
        <dbReference type="ChEBI" id="CHEBI:15377"/>
        <dbReference type="ChEBI" id="CHEBI:15378"/>
        <dbReference type="ChEBI" id="CHEBI:30616"/>
        <dbReference type="ChEBI" id="CHEBI:43474"/>
        <dbReference type="ChEBI" id="CHEBI:456216"/>
        <dbReference type="EC" id="5.6.2.4"/>
    </reaction>
</comment>
<evidence type="ECO:0000256" key="12">
    <source>
        <dbReference type="SAM" id="MobiDB-lite"/>
    </source>
</evidence>
<evidence type="ECO:0000256" key="1">
    <source>
        <dbReference type="ARBA" id="ARBA00009922"/>
    </source>
</evidence>
<gene>
    <name evidence="15" type="ORF">CTEN210_14020</name>
</gene>
<dbReference type="InterPro" id="IPR014017">
    <property type="entry name" value="DNA_helicase_UvrD-like_C"/>
</dbReference>
<dbReference type="EC" id="5.6.2.4" evidence="9"/>
<evidence type="ECO:0000256" key="9">
    <source>
        <dbReference type="ARBA" id="ARBA00034808"/>
    </source>
</evidence>
<feature type="compositionally biased region" description="Polar residues" evidence="12">
    <location>
        <begin position="954"/>
        <end position="963"/>
    </location>
</feature>
<keyword evidence="16" id="KW-1185">Reference proteome</keyword>
<dbReference type="GO" id="GO:0043138">
    <property type="term" value="F:3'-5' DNA helicase activity"/>
    <property type="evidence" value="ECO:0007669"/>
    <property type="project" value="UniProtKB-EC"/>
</dbReference>
<protein>
    <recommendedName>
        <fullName evidence="9">DNA 3'-5' helicase</fullName>
        <ecNumber evidence="9">5.6.2.4</ecNumber>
    </recommendedName>
</protein>
<dbReference type="CDD" id="cd17932">
    <property type="entry name" value="DEXQc_UvrD"/>
    <property type="match status" value="1"/>
</dbReference>
<dbReference type="AlphaFoldDB" id="A0AAD3HBX8"/>
<dbReference type="InterPro" id="IPR027417">
    <property type="entry name" value="P-loop_NTPase"/>
</dbReference>
<feature type="compositionally biased region" description="Basic residues" evidence="12">
    <location>
        <begin position="940"/>
        <end position="951"/>
    </location>
</feature>
<evidence type="ECO:0000256" key="8">
    <source>
        <dbReference type="ARBA" id="ARBA00034617"/>
    </source>
</evidence>
<dbReference type="Gene3D" id="1.10.486.10">
    <property type="entry name" value="PCRA, domain 4"/>
    <property type="match status" value="1"/>
</dbReference>
<comment type="similarity">
    <text evidence="1">Belongs to the helicase family. UvrD subfamily.</text>
</comment>
<feature type="region of interest" description="Disordered" evidence="12">
    <location>
        <begin position="895"/>
        <end position="1081"/>
    </location>
</feature>
<dbReference type="Pfam" id="PF13361">
    <property type="entry name" value="UvrD_C"/>
    <property type="match status" value="1"/>
</dbReference>
<evidence type="ECO:0000313" key="15">
    <source>
        <dbReference type="EMBL" id="GFH57544.1"/>
    </source>
</evidence>
<feature type="compositionally biased region" description="Pro residues" evidence="12">
    <location>
        <begin position="995"/>
        <end position="1004"/>
    </location>
</feature>
<keyword evidence="5 11" id="KW-0067">ATP-binding</keyword>
<evidence type="ECO:0000256" key="10">
    <source>
        <dbReference type="ARBA" id="ARBA00048988"/>
    </source>
</evidence>
<feature type="compositionally biased region" description="Polar residues" evidence="12">
    <location>
        <begin position="895"/>
        <end position="908"/>
    </location>
</feature>
<feature type="domain" description="UvrD-like helicase C-terminal" evidence="14">
    <location>
        <begin position="478"/>
        <end position="805"/>
    </location>
</feature>
<dbReference type="InterPro" id="IPR013986">
    <property type="entry name" value="DExx_box_DNA_helicase_dom_sf"/>
</dbReference>
<dbReference type="Gene3D" id="3.40.50.300">
    <property type="entry name" value="P-loop containing nucleotide triphosphate hydrolases"/>
    <property type="match status" value="2"/>
</dbReference>
<comment type="caution">
    <text evidence="15">The sequence shown here is derived from an EMBL/GenBank/DDBJ whole genome shotgun (WGS) entry which is preliminary data.</text>
</comment>
<name>A0AAD3HBX8_9STRA</name>
<evidence type="ECO:0000256" key="11">
    <source>
        <dbReference type="PROSITE-ProRule" id="PRU00560"/>
    </source>
</evidence>
<evidence type="ECO:0000313" key="16">
    <source>
        <dbReference type="Proteomes" id="UP001054902"/>
    </source>
</evidence>
<keyword evidence="2 11" id="KW-0547">Nucleotide-binding</keyword>
<keyword evidence="7" id="KW-0413">Isomerase</keyword>
<evidence type="ECO:0000259" key="13">
    <source>
        <dbReference type="PROSITE" id="PS51198"/>
    </source>
</evidence>
<dbReference type="GO" id="GO:0005524">
    <property type="term" value="F:ATP binding"/>
    <property type="evidence" value="ECO:0007669"/>
    <property type="project" value="UniProtKB-UniRule"/>
</dbReference>
<dbReference type="InterPro" id="IPR000212">
    <property type="entry name" value="DNA_helicase_UvrD/REP"/>
</dbReference>
<evidence type="ECO:0000256" key="7">
    <source>
        <dbReference type="ARBA" id="ARBA00023235"/>
    </source>
</evidence>
<keyword evidence="3 11" id="KW-0378">Hydrolase</keyword>
<dbReference type="Proteomes" id="UP001054902">
    <property type="component" value="Unassembled WGS sequence"/>
</dbReference>
<dbReference type="Gene3D" id="1.10.10.160">
    <property type="match status" value="1"/>
</dbReference>
<sequence length="1138" mass="127027">MVVVPISKALTNGVFQRGNRVFGTFDRKLSKFMINNFARRGSSARCIQSFGGNICNTYYRQDGKQSRYFHASGLLSAEIDNAGEDDLITEEEEYENGEEVENLFEHDSTTAYDVILDGLNDAQVQAVTQPLHSVTRVVAGPGAGKTRVLTCRIAYLLKRDDEDPNGVNNSRILAVTFTKKAASEMQHRLENLLKEDEEYQLKMTGETTNAPADGDDIFEEVVMSDSSTKIGQTFSANMISRVSLGTFHSICSKILRWNGDELDALPSIQHYRSKDQDGPMLDGSFAIIDQSEQMRIVKQCLSDAGIELKGARGQQDIRPITIVNAVGQLKSDDAMNIDGRDSEERPGSIKMTDKVRRIAEEVYPRYRRSLLSQNSVDFDDLILYTRELLKTNEGVRERMSRRWTHILVDEFQDTSEVQLELVQLLTRDSLLIVGDGDQSIYSWRGAHAESMSDFVHKFDTDDKKVDTVYLMENYRSTTNIVKAAQKVINHDSSNTANQAIRQDMKPMRGKGPSPRVLACTESKTEASFVVKEILKMNEEGTLGSSSTVALIYRTNAQSRALEEACVEHNLKYLVRGSAGTFYSRTEIKDCLCFLKWIYNGKDKSAMYRAMKTPSRGLGDVSLNEFDTYCDEVVRQISRQGSNVPIPTPLEIMLSFAKLDEEWYLATEGLISKRTMNKLIPFANQMNKIYRMAQSQTVPQLVGTIIEVMSLKNHFDAISKTSDEFADRWANVIELLSSSERYAHDGSCMEKKIVDIGGVAEQEEMSPLANFLDDVSLLTDTEGANSESDADGRLVANLMTIHASKGMEFDAVFLVGNEEATFPTQRSITEGEGSIELAEERRLCYVAMTRAKTYLVMTWRKEVTTFFGQGFKVNKAERSRFLDAIVANKTTKTSTLPSRLVRSSNNNSATSGVGSSRKSKKKTVPQRAPRSATDPLAIPVPKKKKVKKRKVARASSFQATNDSVRQLLKNKAEDREEAERWKQYHARKAAESSTRSPPPRPPPPRASSSPQRRNVSQAGVSSARGRRALSSTTSIRPRGNEANVSSRTTSPENPPKRGVTSSRRKPSTSSKESSMPYSPPAESLLDSSLFFPEGSTVKHRVHGDGRVVKGTDIERVHVNFDCGIELDFPVTNNGLTIKY</sequence>
<dbReference type="GO" id="GO:0003677">
    <property type="term" value="F:DNA binding"/>
    <property type="evidence" value="ECO:0007669"/>
    <property type="project" value="UniProtKB-KW"/>
</dbReference>
<reference evidence="15 16" key="1">
    <citation type="journal article" date="2021" name="Sci. Rep.">
        <title>The genome of the diatom Chaetoceros tenuissimus carries an ancient integrated fragment of an extant virus.</title>
        <authorList>
            <person name="Hongo Y."/>
            <person name="Kimura K."/>
            <person name="Takaki Y."/>
            <person name="Yoshida Y."/>
            <person name="Baba S."/>
            <person name="Kobayashi G."/>
            <person name="Nagasaki K."/>
            <person name="Hano T."/>
            <person name="Tomaru Y."/>
        </authorList>
    </citation>
    <scope>NUCLEOTIDE SEQUENCE [LARGE SCALE GENOMIC DNA]</scope>
    <source>
        <strain evidence="15 16">NIES-3715</strain>
    </source>
</reference>
<feature type="compositionally biased region" description="Low complexity" evidence="12">
    <location>
        <begin position="1066"/>
        <end position="1075"/>
    </location>
</feature>
<feature type="domain" description="UvrD-like helicase ATP-binding" evidence="13">
    <location>
        <begin position="118"/>
        <end position="477"/>
    </location>
</feature>
<evidence type="ECO:0000259" key="14">
    <source>
        <dbReference type="PROSITE" id="PS51217"/>
    </source>
</evidence>
<feature type="binding site" evidence="11">
    <location>
        <begin position="139"/>
        <end position="146"/>
    </location>
    <ligand>
        <name>ATP</name>
        <dbReference type="ChEBI" id="CHEBI:30616"/>
    </ligand>
</feature>
<dbReference type="GO" id="GO:0016787">
    <property type="term" value="F:hydrolase activity"/>
    <property type="evidence" value="ECO:0007669"/>
    <property type="project" value="UniProtKB-UniRule"/>
</dbReference>
<dbReference type="EMBL" id="BLLK01000058">
    <property type="protein sequence ID" value="GFH57544.1"/>
    <property type="molecule type" value="Genomic_DNA"/>
</dbReference>
<feature type="compositionally biased region" description="Polar residues" evidence="12">
    <location>
        <begin position="1041"/>
        <end position="1050"/>
    </location>
</feature>
<feature type="compositionally biased region" description="Basic and acidic residues" evidence="12">
    <location>
        <begin position="969"/>
        <end position="981"/>
    </location>
</feature>
<dbReference type="SUPFAM" id="SSF52540">
    <property type="entry name" value="P-loop containing nucleoside triphosphate hydrolases"/>
    <property type="match status" value="1"/>
</dbReference>